<dbReference type="GeneID" id="72714527"/>
<evidence type="ECO:0000313" key="3">
    <source>
        <dbReference type="Proteomes" id="UP000011689"/>
    </source>
</evidence>
<feature type="transmembrane region" description="Helical" evidence="1">
    <location>
        <begin position="48"/>
        <end position="69"/>
    </location>
</feature>
<dbReference type="AlphaFoldDB" id="M0FQK8"/>
<sequence>MNDPRITSSNRRAVATPESLVGGAAVVLGGAVALVGVLLLPASPLGGVHVVAIGLSLVVGGVLAADLLGDRLGLSTAGRRQWALAFGVLAVLLAVAFVAVYTFSSEGPVEVTEITTTASALGVGVVAPA</sequence>
<dbReference type="EMBL" id="AOJO01000005">
    <property type="protein sequence ID" value="ELZ61532.1"/>
    <property type="molecule type" value="Genomic_DNA"/>
</dbReference>
<protein>
    <submittedName>
        <fullName evidence="2">Uncharacterized protein</fullName>
    </submittedName>
</protein>
<feature type="transmembrane region" description="Helical" evidence="1">
    <location>
        <begin position="20"/>
        <end position="42"/>
    </location>
</feature>
<reference evidence="2 3" key="1">
    <citation type="journal article" date="2014" name="PLoS Genet.">
        <title>Phylogenetically driven sequencing of extremely halophilic archaea reveals strategies for static and dynamic osmo-response.</title>
        <authorList>
            <person name="Becker E.A."/>
            <person name="Seitzer P.M."/>
            <person name="Tritt A."/>
            <person name="Larsen D."/>
            <person name="Krusor M."/>
            <person name="Yao A.I."/>
            <person name="Wu D."/>
            <person name="Madern D."/>
            <person name="Eisen J.A."/>
            <person name="Darling A.E."/>
            <person name="Facciotti M.T."/>
        </authorList>
    </citation>
    <scope>NUCLEOTIDE SEQUENCE [LARGE SCALE GENOMIC DNA]</scope>
    <source>
        <strain evidence="2 3">ATCC 700873</strain>
    </source>
</reference>
<evidence type="ECO:0000256" key="1">
    <source>
        <dbReference type="SAM" id="Phobius"/>
    </source>
</evidence>
<keyword evidence="3" id="KW-1185">Reference proteome</keyword>
<organism evidence="2 3">
    <name type="scientific">Halorubrum hochstenium ATCC 700873</name>
    <dbReference type="NCBI Taxonomy" id="1227481"/>
    <lineage>
        <taxon>Archaea</taxon>
        <taxon>Methanobacteriati</taxon>
        <taxon>Methanobacteriota</taxon>
        <taxon>Stenosarchaea group</taxon>
        <taxon>Halobacteria</taxon>
        <taxon>Halobacteriales</taxon>
        <taxon>Haloferacaceae</taxon>
        <taxon>Halorubrum</taxon>
    </lineage>
</organism>
<evidence type="ECO:0000313" key="2">
    <source>
        <dbReference type="EMBL" id="ELZ61532.1"/>
    </source>
</evidence>
<accession>M0FQK8</accession>
<proteinExistence type="predicted"/>
<name>M0FQK8_9EURY</name>
<feature type="transmembrane region" description="Helical" evidence="1">
    <location>
        <begin position="81"/>
        <end position="103"/>
    </location>
</feature>
<keyword evidence="1" id="KW-1133">Transmembrane helix</keyword>
<keyword evidence="1" id="KW-0812">Transmembrane</keyword>
<dbReference type="Proteomes" id="UP000011689">
    <property type="component" value="Unassembled WGS sequence"/>
</dbReference>
<gene>
    <name evidence="2" type="ORF">C467_00826</name>
</gene>
<comment type="caution">
    <text evidence="2">The sequence shown here is derived from an EMBL/GenBank/DDBJ whole genome shotgun (WGS) entry which is preliminary data.</text>
</comment>
<keyword evidence="1" id="KW-0472">Membrane</keyword>
<dbReference type="RefSeq" id="WP_008580850.1">
    <property type="nucleotide sequence ID" value="NZ_AOJO01000005.1"/>
</dbReference>
<dbReference type="STRING" id="1227481.C467_00826"/>
<dbReference type="PATRIC" id="fig|1227481.4.peg.141"/>